<protein>
    <submittedName>
        <fullName evidence="1">Uncharacterized protein</fullName>
    </submittedName>
</protein>
<proteinExistence type="predicted"/>
<name>A0AAU8P1Q9_EDWPI</name>
<keyword evidence="2" id="KW-1185">Reference proteome</keyword>
<evidence type="ECO:0000313" key="2">
    <source>
        <dbReference type="Proteomes" id="UP000002634"/>
    </source>
</evidence>
<dbReference type="KEGG" id="etr:ETAE_0808"/>
<dbReference type="AlphaFoldDB" id="A0AAU8P1Q9"/>
<dbReference type="EMBL" id="CP001135">
    <property type="protein sequence ID" value="ACY83653.1"/>
    <property type="molecule type" value="Genomic_DNA"/>
</dbReference>
<sequence length="41" mass="4698">MFSQLIPQHFTGRFVQGDPYRPSCFCVLGVNPRDPPLHINL</sequence>
<dbReference type="Proteomes" id="UP000002634">
    <property type="component" value="Chromosome"/>
</dbReference>
<organism evidence="1 2">
    <name type="scientific">Edwardsiella piscicida</name>
    <dbReference type="NCBI Taxonomy" id="1263550"/>
    <lineage>
        <taxon>Bacteria</taxon>
        <taxon>Pseudomonadati</taxon>
        <taxon>Pseudomonadota</taxon>
        <taxon>Gammaproteobacteria</taxon>
        <taxon>Enterobacterales</taxon>
        <taxon>Hafniaceae</taxon>
        <taxon>Edwardsiella</taxon>
    </lineage>
</organism>
<reference evidence="1 2" key="1">
    <citation type="journal article" date="2009" name="PLoS ONE">
        <title>Genome sequence of the versatile fish pathogen Edwardsiella tarda provides insights into its adaptation to broad host ranges and intracellular niches.</title>
        <authorList>
            <person name="Wang Q."/>
            <person name="Yang M."/>
            <person name="Xiao J."/>
            <person name="Wu H."/>
            <person name="Wang X."/>
            <person name="Lv Y."/>
            <person name="Xu L."/>
            <person name="Zheng H."/>
            <person name="Wang S."/>
            <person name="Zhao G."/>
            <person name="Liu Q."/>
            <person name="Zhang Y."/>
        </authorList>
    </citation>
    <scope>NUCLEOTIDE SEQUENCE [LARGE SCALE GENOMIC DNA]</scope>
    <source>
        <strain evidence="2">EIB202 / CCTCC M208068</strain>
    </source>
</reference>
<evidence type="ECO:0000313" key="1">
    <source>
        <dbReference type="EMBL" id="ACY83653.1"/>
    </source>
</evidence>
<accession>A0AAU8P1Q9</accession>
<gene>
    <name evidence="1" type="ordered locus">ETAE_0808</name>
</gene>